<dbReference type="GO" id="GO:0051991">
    <property type="term" value="F:UDP-N-acetyl-D-glucosamine:N-acetylmuramoyl-L-alanyl-D-glutamyl-meso-2,6-diaminopimelyl-D-alanyl-D-alanine-diphosphoundecaprenol 4-beta-N-acetylglucosaminlytransferase activity"/>
    <property type="evidence" value="ECO:0007669"/>
    <property type="project" value="RHEA"/>
</dbReference>
<dbReference type="InterPro" id="IPR007235">
    <property type="entry name" value="Glyco_trans_28_C"/>
</dbReference>
<evidence type="ECO:0000256" key="7">
    <source>
        <dbReference type="ARBA" id="ARBA00023136"/>
    </source>
</evidence>
<comment type="caution">
    <text evidence="13">The sequence shown here is derived from an EMBL/GenBank/DDBJ whole genome shotgun (WGS) entry which is preliminary data.</text>
</comment>
<dbReference type="GO" id="GO:0005886">
    <property type="term" value="C:plasma membrane"/>
    <property type="evidence" value="ECO:0007669"/>
    <property type="project" value="UniProtKB-SubCell"/>
</dbReference>
<dbReference type="GO" id="GO:0008360">
    <property type="term" value="P:regulation of cell shape"/>
    <property type="evidence" value="ECO:0007669"/>
    <property type="project" value="UniProtKB-KW"/>
</dbReference>
<organism evidence="13 14">
    <name type="scientific">Candidatus Jorgensenbacteria bacterium GWC1_48_12</name>
    <dbReference type="NCBI Taxonomy" id="1798469"/>
    <lineage>
        <taxon>Bacteria</taxon>
        <taxon>Candidatus Joergenseniibacteriota</taxon>
    </lineage>
</organism>
<feature type="binding site" evidence="10">
    <location>
        <begin position="13"/>
        <end position="15"/>
    </location>
    <ligand>
        <name>UDP-N-acetyl-alpha-D-glucosamine</name>
        <dbReference type="ChEBI" id="CHEBI:57705"/>
    </ligand>
</feature>
<comment type="pathway">
    <text evidence="10">Cell wall biogenesis; peptidoglycan biosynthesis.</text>
</comment>
<dbReference type="Pfam" id="PF04101">
    <property type="entry name" value="Glyco_tran_28_C"/>
    <property type="match status" value="1"/>
</dbReference>
<keyword evidence="7 10" id="KW-0472">Membrane</keyword>
<evidence type="ECO:0000256" key="1">
    <source>
        <dbReference type="ARBA" id="ARBA00022475"/>
    </source>
</evidence>
<comment type="subcellular location">
    <subcellularLocation>
        <location evidence="10">Cell membrane</location>
        <topology evidence="10">Peripheral membrane protein</topology>
        <orientation evidence="10">Cytoplasmic side</orientation>
    </subcellularLocation>
</comment>
<keyword evidence="2 10" id="KW-0132">Cell division</keyword>
<dbReference type="NCBIfam" id="TIGR01133">
    <property type="entry name" value="murG"/>
    <property type="match status" value="1"/>
</dbReference>
<keyword evidence="1 10" id="KW-1003">Cell membrane</keyword>
<dbReference type="GO" id="GO:0050511">
    <property type="term" value="F:undecaprenyldiphospho-muramoylpentapeptide beta-N-acetylglucosaminyltransferase activity"/>
    <property type="evidence" value="ECO:0007669"/>
    <property type="project" value="UniProtKB-UniRule"/>
</dbReference>
<reference evidence="13 14" key="1">
    <citation type="journal article" date="2016" name="Nat. Commun.">
        <title>Thousands of microbial genomes shed light on interconnected biogeochemical processes in an aquifer system.</title>
        <authorList>
            <person name="Anantharaman K."/>
            <person name="Brown C.T."/>
            <person name="Hug L.A."/>
            <person name="Sharon I."/>
            <person name="Castelle C.J."/>
            <person name="Probst A.J."/>
            <person name="Thomas B.C."/>
            <person name="Singh A."/>
            <person name="Wilkins M.J."/>
            <person name="Karaoz U."/>
            <person name="Brodie E.L."/>
            <person name="Williams K.H."/>
            <person name="Hubbard S.S."/>
            <person name="Banfield J.F."/>
        </authorList>
    </citation>
    <scope>NUCLEOTIDE SEQUENCE [LARGE SCALE GENOMIC DNA]</scope>
</reference>
<dbReference type="EC" id="2.4.1.227" evidence="10"/>
<protein>
    <recommendedName>
        <fullName evidence="10">UDP-N-acetylglucosamine--N-acetylmuramyl-(pentapeptide) pyrophosphoryl-undecaprenol N-acetylglucosamine transferase</fullName>
        <ecNumber evidence="10">2.4.1.227</ecNumber>
    </recommendedName>
    <alternativeName>
        <fullName evidence="10">Undecaprenyl-PP-MurNAc-pentapeptide-UDPGlcNAc GlcNAc transferase</fullName>
    </alternativeName>
</protein>
<comment type="caution">
    <text evidence="10">Lacks conserved residue(s) required for the propagation of feature annotation.</text>
</comment>
<comment type="catalytic activity">
    <reaction evidence="10">
        <text>di-trans,octa-cis-undecaprenyl diphospho-N-acetyl-alpha-D-muramoyl-L-alanyl-D-glutamyl-meso-2,6-diaminopimeloyl-D-alanyl-D-alanine + UDP-N-acetyl-alpha-D-glucosamine = di-trans,octa-cis-undecaprenyl diphospho-[N-acetyl-alpha-D-glucosaminyl-(1-&gt;4)]-N-acetyl-alpha-D-muramoyl-L-alanyl-D-glutamyl-meso-2,6-diaminopimeloyl-D-alanyl-D-alanine + UDP + H(+)</text>
        <dbReference type="Rhea" id="RHEA:31227"/>
        <dbReference type="ChEBI" id="CHEBI:15378"/>
        <dbReference type="ChEBI" id="CHEBI:57705"/>
        <dbReference type="ChEBI" id="CHEBI:58223"/>
        <dbReference type="ChEBI" id="CHEBI:61387"/>
        <dbReference type="ChEBI" id="CHEBI:61388"/>
        <dbReference type="EC" id="2.4.1.227"/>
    </reaction>
</comment>
<dbReference type="PANTHER" id="PTHR21015">
    <property type="entry name" value="UDP-N-ACETYLGLUCOSAMINE--N-ACETYLMURAMYL-(PENTAPEPTIDE) PYROPHOSPHORYL-UNDECAPRENOL N-ACETYLGLUCOSAMINE TRANSFERASE 1"/>
    <property type="match status" value="1"/>
</dbReference>
<evidence type="ECO:0000313" key="14">
    <source>
        <dbReference type="Proteomes" id="UP000179324"/>
    </source>
</evidence>
<evidence type="ECO:0000256" key="4">
    <source>
        <dbReference type="ARBA" id="ARBA00022679"/>
    </source>
</evidence>
<keyword evidence="6 10" id="KW-0573">Peptidoglycan synthesis</keyword>
<dbReference type="Proteomes" id="UP000179324">
    <property type="component" value="Unassembled WGS sequence"/>
</dbReference>
<dbReference type="HAMAP" id="MF_00033">
    <property type="entry name" value="MurG"/>
    <property type="match status" value="1"/>
</dbReference>
<sequence length="366" mass="40605">MKRKRILLTGGGSGGHVSPLLAVAEELKRLAGSEIKLFYIGPRDNWNEEFENVEIKVYKIAGAKLRRYFDPRNLIDIPKFFIGFFQALFRLYFLMPDVVFSKGGTGALPVVLAARFYFIPVVIHDSDSIPGLVNRVSSRFAKKIFIAFRTVANYFPGKEVELLGNPIRTSLIVNRPPSTEVAKTRIGLKPEEPLVVFLGGSQGAVPINDFVFNNFEKLISFTRIFHQVGTINLNEAERLRNMNERYRYGGIIDAEQMKAVLAAADVVVSRAGSAAIFEIASFGKPSILIPLPEAASDHQRLNAYEYARNGAAIVIEQNNLSLGIIKLEIEKILNNPAVREEMSRAAQGFAKPEAAEAIAKRILALI</sequence>
<keyword evidence="4 10" id="KW-0808">Transferase</keyword>
<dbReference type="GO" id="GO:0005975">
    <property type="term" value="P:carbohydrate metabolic process"/>
    <property type="evidence" value="ECO:0007669"/>
    <property type="project" value="InterPro"/>
</dbReference>
<dbReference type="UniPathway" id="UPA00219"/>
<dbReference type="GO" id="GO:0071555">
    <property type="term" value="P:cell wall organization"/>
    <property type="evidence" value="ECO:0007669"/>
    <property type="project" value="UniProtKB-KW"/>
</dbReference>
<dbReference type="Gene3D" id="3.40.50.2000">
    <property type="entry name" value="Glycogen Phosphorylase B"/>
    <property type="match status" value="2"/>
</dbReference>
<evidence type="ECO:0000256" key="6">
    <source>
        <dbReference type="ARBA" id="ARBA00022984"/>
    </source>
</evidence>
<dbReference type="Pfam" id="PF03033">
    <property type="entry name" value="Glyco_transf_28"/>
    <property type="match status" value="1"/>
</dbReference>
<evidence type="ECO:0000259" key="12">
    <source>
        <dbReference type="Pfam" id="PF04101"/>
    </source>
</evidence>
<feature type="binding site" evidence="10">
    <location>
        <position position="201"/>
    </location>
    <ligand>
        <name>UDP-N-acetyl-alpha-D-glucosamine</name>
        <dbReference type="ChEBI" id="CHEBI:57705"/>
    </ligand>
</feature>
<dbReference type="InterPro" id="IPR004276">
    <property type="entry name" value="GlycoTrans_28_N"/>
</dbReference>
<dbReference type="SUPFAM" id="SSF53756">
    <property type="entry name" value="UDP-Glycosyltransferase/glycogen phosphorylase"/>
    <property type="match status" value="1"/>
</dbReference>
<evidence type="ECO:0000256" key="3">
    <source>
        <dbReference type="ARBA" id="ARBA00022676"/>
    </source>
</evidence>
<accession>A0A1F6BMJ8</accession>
<comment type="function">
    <text evidence="10">Cell wall formation. Catalyzes the transfer of a GlcNAc subunit on undecaprenyl-pyrophosphoryl-MurNAc-pentapeptide (lipid intermediate I) to form undecaprenyl-pyrophosphoryl-MurNAc-(pentapeptide)GlcNAc (lipid intermediate II).</text>
</comment>
<evidence type="ECO:0000256" key="10">
    <source>
        <dbReference type="HAMAP-Rule" id="MF_00033"/>
    </source>
</evidence>
<feature type="domain" description="Glycosyl transferase family 28 C-terminal" evidence="12">
    <location>
        <begin position="195"/>
        <end position="356"/>
    </location>
</feature>
<dbReference type="GO" id="GO:0051301">
    <property type="term" value="P:cell division"/>
    <property type="evidence" value="ECO:0007669"/>
    <property type="project" value="UniProtKB-KW"/>
</dbReference>
<feature type="binding site" evidence="10">
    <location>
        <position position="168"/>
    </location>
    <ligand>
        <name>UDP-N-acetyl-alpha-D-glucosamine</name>
        <dbReference type="ChEBI" id="CHEBI:57705"/>
    </ligand>
</feature>
<evidence type="ECO:0000256" key="9">
    <source>
        <dbReference type="ARBA" id="ARBA00023316"/>
    </source>
</evidence>
<keyword evidence="5 10" id="KW-0133">Cell shape</keyword>
<keyword evidence="8 10" id="KW-0131">Cell cycle</keyword>
<keyword evidence="9 10" id="KW-0961">Cell wall biogenesis/degradation</keyword>
<evidence type="ECO:0000256" key="5">
    <source>
        <dbReference type="ARBA" id="ARBA00022960"/>
    </source>
</evidence>
<feature type="domain" description="Glycosyltransferase family 28 N-terminal" evidence="11">
    <location>
        <begin position="6"/>
        <end position="146"/>
    </location>
</feature>
<evidence type="ECO:0000313" key="13">
    <source>
        <dbReference type="EMBL" id="OGG38154.1"/>
    </source>
</evidence>
<evidence type="ECO:0000259" key="11">
    <source>
        <dbReference type="Pfam" id="PF03033"/>
    </source>
</evidence>
<comment type="similarity">
    <text evidence="10">Belongs to the glycosyltransferase 28 family. MurG subfamily.</text>
</comment>
<dbReference type="AlphaFoldDB" id="A0A1F6BMJ8"/>
<dbReference type="InterPro" id="IPR006009">
    <property type="entry name" value="GlcNAc_MurG"/>
</dbReference>
<feature type="binding site" evidence="10">
    <location>
        <position position="299"/>
    </location>
    <ligand>
        <name>UDP-N-acetyl-alpha-D-glucosamine</name>
        <dbReference type="ChEBI" id="CHEBI:57705"/>
    </ligand>
</feature>
<gene>
    <name evidence="10" type="primary">murG</name>
    <name evidence="13" type="ORF">A2127_02580</name>
</gene>
<dbReference type="EMBL" id="MFKI01000025">
    <property type="protein sequence ID" value="OGG38154.1"/>
    <property type="molecule type" value="Genomic_DNA"/>
</dbReference>
<evidence type="ECO:0000256" key="2">
    <source>
        <dbReference type="ARBA" id="ARBA00022618"/>
    </source>
</evidence>
<name>A0A1F6BMJ8_9BACT</name>
<evidence type="ECO:0000256" key="8">
    <source>
        <dbReference type="ARBA" id="ARBA00023306"/>
    </source>
</evidence>
<proteinExistence type="inferred from homology"/>
<dbReference type="GO" id="GO:0009252">
    <property type="term" value="P:peptidoglycan biosynthetic process"/>
    <property type="evidence" value="ECO:0007669"/>
    <property type="project" value="UniProtKB-UniRule"/>
</dbReference>
<keyword evidence="3 10" id="KW-0328">Glycosyltransferase</keyword>
<dbReference type="CDD" id="cd03785">
    <property type="entry name" value="GT28_MurG"/>
    <property type="match status" value="1"/>
</dbReference>
<dbReference type="PANTHER" id="PTHR21015:SF27">
    <property type="entry name" value="UDP-N-ACETYLGLUCOSAMINE--N-ACETYLMURAMYL-(PENTAPEPTIDE) PYROPHOSPHORYL-UNDECAPRENOL N-ACETYLGLUCOSAMINE TRANSFERASE"/>
    <property type="match status" value="1"/>
</dbReference>